<keyword evidence="1" id="KW-0472">Membrane</keyword>
<dbReference type="Proteomes" id="UP000309038">
    <property type="component" value="Unassembled WGS sequence"/>
</dbReference>
<gene>
    <name evidence="2" type="ORF">EW026_g7296</name>
</gene>
<keyword evidence="1" id="KW-1133">Transmembrane helix</keyword>
<organism evidence="2 3">
    <name type="scientific">Hermanssonia centrifuga</name>
    <dbReference type="NCBI Taxonomy" id="98765"/>
    <lineage>
        <taxon>Eukaryota</taxon>
        <taxon>Fungi</taxon>
        <taxon>Dikarya</taxon>
        <taxon>Basidiomycota</taxon>
        <taxon>Agaricomycotina</taxon>
        <taxon>Agaricomycetes</taxon>
        <taxon>Polyporales</taxon>
        <taxon>Meruliaceae</taxon>
        <taxon>Hermanssonia</taxon>
    </lineage>
</organism>
<accession>A0A4S4K8D4</accession>
<evidence type="ECO:0000256" key="1">
    <source>
        <dbReference type="SAM" id="Phobius"/>
    </source>
</evidence>
<name>A0A4S4K8D4_9APHY</name>
<reference evidence="2 3" key="1">
    <citation type="submission" date="2019-02" db="EMBL/GenBank/DDBJ databases">
        <title>Genome sequencing of the rare red list fungi Phlebia centrifuga.</title>
        <authorList>
            <person name="Buettner E."/>
            <person name="Kellner H."/>
        </authorList>
    </citation>
    <scope>NUCLEOTIDE SEQUENCE [LARGE SCALE GENOMIC DNA]</scope>
    <source>
        <strain evidence="2 3">DSM 108282</strain>
    </source>
</reference>
<evidence type="ECO:0000313" key="3">
    <source>
        <dbReference type="Proteomes" id="UP000309038"/>
    </source>
</evidence>
<proteinExistence type="predicted"/>
<feature type="transmembrane region" description="Helical" evidence="1">
    <location>
        <begin position="16"/>
        <end position="40"/>
    </location>
</feature>
<feature type="transmembrane region" description="Helical" evidence="1">
    <location>
        <begin position="52"/>
        <end position="71"/>
    </location>
</feature>
<sequence length="121" mass="13099">MADITLDRDAWKASLVAIWMETLLYGAYAVLFSLCVYILVLKPTAAKINKPLLITAVTMFSLATAHVMIGLRRALAAFLESSDLPGGALGYYAEISNWLSIFKQALYATNNIVGDGLVVSP</sequence>
<keyword evidence="3" id="KW-1185">Reference proteome</keyword>
<keyword evidence="1" id="KW-0812">Transmembrane</keyword>
<dbReference type="AlphaFoldDB" id="A0A4S4K8D4"/>
<dbReference type="EMBL" id="SGPJ01000502">
    <property type="protein sequence ID" value="THG94105.1"/>
    <property type="molecule type" value="Genomic_DNA"/>
</dbReference>
<protein>
    <submittedName>
        <fullName evidence="2">Uncharacterized protein</fullName>
    </submittedName>
</protein>
<comment type="caution">
    <text evidence="2">The sequence shown here is derived from an EMBL/GenBank/DDBJ whole genome shotgun (WGS) entry which is preliminary data.</text>
</comment>
<evidence type="ECO:0000313" key="2">
    <source>
        <dbReference type="EMBL" id="THG94105.1"/>
    </source>
</evidence>